<evidence type="ECO:0000313" key="3">
    <source>
        <dbReference type="Proteomes" id="UP000322234"/>
    </source>
</evidence>
<dbReference type="Proteomes" id="UP000322234">
    <property type="component" value="Unassembled WGS sequence"/>
</dbReference>
<evidence type="ECO:0000313" key="2">
    <source>
        <dbReference type="EMBL" id="MXQ88725.1"/>
    </source>
</evidence>
<organism evidence="2 3">
    <name type="scientific">Bos mutus</name>
    <name type="common">wild yak</name>
    <dbReference type="NCBI Taxonomy" id="72004"/>
    <lineage>
        <taxon>Eukaryota</taxon>
        <taxon>Metazoa</taxon>
        <taxon>Chordata</taxon>
        <taxon>Craniata</taxon>
        <taxon>Vertebrata</taxon>
        <taxon>Euteleostomi</taxon>
        <taxon>Mammalia</taxon>
        <taxon>Eutheria</taxon>
        <taxon>Laurasiatheria</taxon>
        <taxon>Artiodactyla</taxon>
        <taxon>Ruminantia</taxon>
        <taxon>Pecora</taxon>
        <taxon>Bovidae</taxon>
        <taxon>Bovinae</taxon>
        <taxon>Bos</taxon>
    </lineage>
</organism>
<name>A0A6B0RFG4_9CETA</name>
<comment type="caution">
    <text evidence="2">The sequence shown here is derived from an EMBL/GenBank/DDBJ whole genome shotgun (WGS) entry which is preliminary data.</text>
</comment>
<protein>
    <submittedName>
        <fullName evidence="2">Uncharacterized protein</fullName>
    </submittedName>
</protein>
<proteinExistence type="predicted"/>
<accession>A0A6B0RFG4</accession>
<dbReference type="AlphaFoldDB" id="A0A6B0RFG4"/>
<keyword evidence="3" id="KW-1185">Reference proteome</keyword>
<sequence length="66" mass="7379">MRCGSLPSLPRRPAVWLRGAEVLREPGEQDEETPGDGRRASPCGAGEFGSWTRRQHPENYQEIIST</sequence>
<feature type="region of interest" description="Disordered" evidence="1">
    <location>
        <begin position="22"/>
        <end position="66"/>
    </location>
</feature>
<evidence type="ECO:0000256" key="1">
    <source>
        <dbReference type="SAM" id="MobiDB-lite"/>
    </source>
</evidence>
<gene>
    <name evidence="2" type="ORF">E5288_WYG003375</name>
</gene>
<reference evidence="2" key="1">
    <citation type="submission" date="2019-10" db="EMBL/GenBank/DDBJ databases">
        <title>The sequence and de novo assembly of the wild yak genome.</title>
        <authorList>
            <person name="Liu Y."/>
        </authorList>
    </citation>
    <scope>NUCLEOTIDE SEQUENCE [LARGE SCALE GENOMIC DNA]</scope>
    <source>
        <strain evidence="2">WY2019</strain>
    </source>
</reference>
<dbReference type="EMBL" id="VBQZ03000048">
    <property type="protein sequence ID" value="MXQ88725.1"/>
    <property type="molecule type" value="Genomic_DNA"/>
</dbReference>